<proteinExistence type="inferred from homology"/>
<dbReference type="GO" id="GO:0015074">
    <property type="term" value="P:DNA integration"/>
    <property type="evidence" value="ECO:0007669"/>
    <property type="project" value="UniProtKB-KW"/>
</dbReference>
<dbReference type="InterPro" id="IPR025166">
    <property type="entry name" value="Integrase_DNA_bind_dom"/>
</dbReference>
<evidence type="ECO:0000259" key="3">
    <source>
        <dbReference type="Pfam" id="PF13356"/>
    </source>
</evidence>
<evidence type="ECO:0000313" key="4">
    <source>
        <dbReference type="EMBL" id="SFM91135.1"/>
    </source>
</evidence>
<dbReference type="PANTHER" id="PTHR30629:SF2">
    <property type="entry name" value="PROPHAGE INTEGRASE INTS-RELATED"/>
    <property type="match status" value="1"/>
</dbReference>
<reference evidence="5" key="1">
    <citation type="submission" date="2016-10" db="EMBL/GenBank/DDBJ databases">
        <authorList>
            <person name="Varghese N."/>
            <person name="Submissions S."/>
        </authorList>
    </citation>
    <scope>NUCLEOTIDE SEQUENCE [LARGE SCALE GENOMIC DNA]</scope>
    <source>
        <strain evidence="5">Nm44</strain>
    </source>
</reference>
<organism evidence="4 5">
    <name type="scientific">Nitrosomonas communis</name>
    <dbReference type="NCBI Taxonomy" id="44574"/>
    <lineage>
        <taxon>Bacteria</taxon>
        <taxon>Pseudomonadati</taxon>
        <taxon>Pseudomonadota</taxon>
        <taxon>Betaproteobacteria</taxon>
        <taxon>Nitrosomonadales</taxon>
        <taxon>Nitrosomonadaceae</taxon>
        <taxon>Nitrosomonas</taxon>
    </lineage>
</organism>
<evidence type="ECO:0000313" key="5">
    <source>
        <dbReference type="Proteomes" id="UP000183287"/>
    </source>
</evidence>
<dbReference type="InterPro" id="IPR050808">
    <property type="entry name" value="Phage_Integrase"/>
</dbReference>
<gene>
    <name evidence="4" type="ORF">SAMN05421863_106818</name>
</gene>
<dbReference type="AlphaFoldDB" id="A0A1I4UQF2"/>
<keyword evidence="2" id="KW-0229">DNA integration</keyword>
<dbReference type="EMBL" id="FOUB01000068">
    <property type="protein sequence ID" value="SFM91135.1"/>
    <property type="molecule type" value="Genomic_DNA"/>
</dbReference>
<sequence>MLTDTAIRNAKPKDKPYKMADSGGLYLLVKSAGKYWRMHYRYADKRKTLAIGVYPTVNLLSARKKRDEARDLLIKEIDPVLVKAISKQVKKYAHENTFQTIALEWHAKQSATWAESTSLAPI</sequence>
<dbReference type="Gene3D" id="3.30.160.390">
    <property type="entry name" value="Integrase, DNA-binding domain"/>
    <property type="match status" value="1"/>
</dbReference>
<dbReference type="RefSeq" id="WP_256212166.1">
    <property type="nucleotide sequence ID" value="NZ_FOUB01000068.1"/>
</dbReference>
<evidence type="ECO:0000256" key="1">
    <source>
        <dbReference type="ARBA" id="ARBA00008857"/>
    </source>
</evidence>
<dbReference type="PANTHER" id="PTHR30629">
    <property type="entry name" value="PROPHAGE INTEGRASE"/>
    <property type="match status" value="1"/>
</dbReference>
<dbReference type="Pfam" id="PF13356">
    <property type="entry name" value="Arm-DNA-bind_3"/>
    <property type="match status" value="1"/>
</dbReference>
<comment type="similarity">
    <text evidence="1">Belongs to the 'phage' integrase family.</text>
</comment>
<keyword evidence="5" id="KW-1185">Reference proteome</keyword>
<dbReference type="Proteomes" id="UP000183287">
    <property type="component" value="Unassembled WGS sequence"/>
</dbReference>
<name>A0A1I4UQF2_9PROT</name>
<protein>
    <recommendedName>
        <fullName evidence="3">Integrase DNA-binding domain-containing protein</fullName>
    </recommendedName>
</protein>
<accession>A0A1I4UQF2</accession>
<dbReference type="InterPro" id="IPR038488">
    <property type="entry name" value="Integrase_DNA-bd_sf"/>
</dbReference>
<feature type="domain" description="Integrase DNA-binding" evidence="3">
    <location>
        <begin position="2"/>
        <end position="82"/>
    </location>
</feature>
<evidence type="ECO:0000256" key="2">
    <source>
        <dbReference type="ARBA" id="ARBA00022908"/>
    </source>
</evidence>